<evidence type="ECO:0000256" key="10">
    <source>
        <dbReference type="SAM" id="Phobius"/>
    </source>
</evidence>
<dbReference type="AlphaFoldDB" id="A0AAE3HF65"/>
<gene>
    <name evidence="13" type="ORF">NSA47_04915</name>
</gene>
<reference evidence="13" key="1">
    <citation type="submission" date="2022-07" db="EMBL/GenBank/DDBJ databases">
        <title>Enhanced cultured diversity of the mouse gut microbiota enables custom-made synthetic communities.</title>
        <authorList>
            <person name="Afrizal A."/>
        </authorList>
    </citation>
    <scope>NUCLEOTIDE SEQUENCE</scope>
    <source>
        <strain evidence="13">DSM 28593</strain>
    </source>
</reference>
<evidence type="ECO:0000256" key="6">
    <source>
        <dbReference type="ARBA" id="ARBA00023224"/>
    </source>
</evidence>
<dbReference type="Proteomes" id="UP001205748">
    <property type="component" value="Unassembled WGS sequence"/>
</dbReference>
<evidence type="ECO:0000313" key="13">
    <source>
        <dbReference type="EMBL" id="MCR1898329.1"/>
    </source>
</evidence>
<feature type="transmembrane region" description="Helical" evidence="10">
    <location>
        <begin position="20"/>
        <end position="40"/>
    </location>
</feature>
<dbReference type="PANTHER" id="PTHR32089:SF112">
    <property type="entry name" value="LYSOZYME-LIKE PROTEIN-RELATED"/>
    <property type="match status" value="1"/>
</dbReference>
<dbReference type="Gene3D" id="3.30.450.20">
    <property type="entry name" value="PAS domain"/>
    <property type="match status" value="1"/>
</dbReference>
<dbReference type="Pfam" id="PF00015">
    <property type="entry name" value="MCPsignal"/>
    <property type="match status" value="1"/>
</dbReference>
<dbReference type="CDD" id="cd06225">
    <property type="entry name" value="HAMP"/>
    <property type="match status" value="1"/>
</dbReference>
<dbReference type="EMBL" id="JANKAS010000003">
    <property type="protein sequence ID" value="MCR1898329.1"/>
    <property type="molecule type" value="Genomic_DNA"/>
</dbReference>
<dbReference type="SMART" id="SM00283">
    <property type="entry name" value="MA"/>
    <property type="match status" value="1"/>
</dbReference>
<keyword evidence="14" id="KW-1185">Reference proteome</keyword>
<dbReference type="RefSeq" id="WP_257529800.1">
    <property type="nucleotide sequence ID" value="NZ_JANKAS010000003.1"/>
</dbReference>
<dbReference type="SUPFAM" id="SSF103190">
    <property type="entry name" value="Sensory domain-like"/>
    <property type="match status" value="1"/>
</dbReference>
<keyword evidence="6 8" id="KW-0807">Transducer</keyword>
<feature type="domain" description="HAMP" evidence="12">
    <location>
        <begin position="322"/>
        <end position="377"/>
    </location>
</feature>
<sequence>MKNKLLKGKTGSSSIRIRLLTIPILVVVLSILLIGVASSLSARASLFNEMDRNGDIILEEIGRQLEGNTKALEIINDSIEQQIRIVATSIGEIKENITNEKIAQLVKEYGIDHINYFNPEGFITHTNIPEYMGWTPEEGHALYDFAHGNDKELMEDIRMNTTSNTYFKYGYIRYDDGTFAQVGIDADQVNQLTQQFGYQQLVEDLSANNEVDYALFVDPNLKAIAHSDKEKIGLDLSGNKGATTAIKEGEIYTERSVSEEDKTSVYDMFYPVVVNGEQVGAIDVGFSMKNINTAINRNILIISIAGLVVLLLLGAILFSSSNYAIKTIRRLKEQMNLFAGGDFSNEVSEDLLNRKDEFGEISRAVDAMQISIREIIKNVLDKAQMVAAHSEELTVTTGQSSKAADEVANAIESIASGASEQAKDTEEGFVSVTDLGKVIIKNTDYVKDLNEATWEVRRLKDEGAELLQDLVEKTDMSMKATKEVQEVILNTNESAENIVKASEMIKSIAEQTNLLALNAAIEAARAGEAGRGFAVVADEIRNLAEQSNQFTGEISTIINDLIYKTSTAVKTMDEVEEIAKSQSSSVNMTSHKFEGIAQALENMRESLTAVNDSSKEMSGQKEKIVQIIEHLAAISQENAAGSQEASASVEEQTASMVEISNSSEELAIIAEELNSQVERFKI</sequence>
<feature type="transmembrane region" description="Helical" evidence="10">
    <location>
        <begin position="299"/>
        <end position="325"/>
    </location>
</feature>
<accession>A0AAE3HF65</accession>
<name>A0AAE3HF65_9FIRM</name>
<keyword evidence="5 10" id="KW-0472">Membrane</keyword>
<evidence type="ECO:0000259" key="12">
    <source>
        <dbReference type="PROSITE" id="PS50885"/>
    </source>
</evidence>
<dbReference type="InterPro" id="IPR004089">
    <property type="entry name" value="MCPsignal_dom"/>
</dbReference>
<evidence type="ECO:0000256" key="9">
    <source>
        <dbReference type="SAM" id="Coils"/>
    </source>
</evidence>
<dbReference type="PANTHER" id="PTHR32089">
    <property type="entry name" value="METHYL-ACCEPTING CHEMOTAXIS PROTEIN MCPB"/>
    <property type="match status" value="1"/>
</dbReference>
<evidence type="ECO:0000313" key="14">
    <source>
        <dbReference type="Proteomes" id="UP001205748"/>
    </source>
</evidence>
<feature type="domain" description="Methyl-accepting transducer" evidence="11">
    <location>
        <begin position="396"/>
        <end position="653"/>
    </location>
</feature>
<comment type="caution">
    <text evidence="13">The sequence shown here is derived from an EMBL/GenBank/DDBJ whole genome shotgun (WGS) entry which is preliminary data.</text>
</comment>
<keyword evidence="2" id="KW-1003">Cell membrane</keyword>
<evidence type="ECO:0000256" key="3">
    <source>
        <dbReference type="ARBA" id="ARBA00022692"/>
    </source>
</evidence>
<dbReference type="GO" id="GO:0005886">
    <property type="term" value="C:plasma membrane"/>
    <property type="evidence" value="ECO:0007669"/>
    <property type="project" value="UniProtKB-SubCell"/>
</dbReference>
<organism evidence="13 14">
    <name type="scientific">Irregularibacter muris</name>
    <dbReference type="NCBI Taxonomy" id="1796619"/>
    <lineage>
        <taxon>Bacteria</taxon>
        <taxon>Bacillati</taxon>
        <taxon>Bacillota</taxon>
        <taxon>Clostridia</taxon>
        <taxon>Eubacteriales</taxon>
        <taxon>Eubacteriaceae</taxon>
        <taxon>Irregularibacter</taxon>
    </lineage>
</organism>
<keyword evidence="4 10" id="KW-1133">Transmembrane helix</keyword>
<feature type="coiled-coil region" evidence="9">
    <location>
        <begin position="442"/>
        <end position="469"/>
    </location>
</feature>
<dbReference type="Gene3D" id="1.10.287.950">
    <property type="entry name" value="Methyl-accepting chemotaxis protein"/>
    <property type="match status" value="1"/>
</dbReference>
<dbReference type="Pfam" id="PF00672">
    <property type="entry name" value="HAMP"/>
    <property type="match status" value="1"/>
</dbReference>
<evidence type="ECO:0000256" key="2">
    <source>
        <dbReference type="ARBA" id="ARBA00022475"/>
    </source>
</evidence>
<dbReference type="PROSITE" id="PS50111">
    <property type="entry name" value="CHEMOTAXIS_TRANSDUC_2"/>
    <property type="match status" value="1"/>
</dbReference>
<keyword evidence="3 10" id="KW-0812">Transmembrane</keyword>
<dbReference type="SUPFAM" id="SSF58104">
    <property type="entry name" value="Methyl-accepting chemotaxis protein (MCP) signaling domain"/>
    <property type="match status" value="1"/>
</dbReference>
<evidence type="ECO:0000256" key="8">
    <source>
        <dbReference type="PROSITE-ProRule" id="PRU00284"/>
    </source>
</evidence>
<proteinExistence type="inferred from homology"/>
<evidence type="ECO:0000259" key="11">
    <source>
        <dbReference type="PROSITE" id="PS50111"/>
    </source>
</evidence>
<keyword evidence="9" id="KW-0175">Coiled coil</keyword>
<dbReference type="SMART" id="SM00304">
    <property type="entry name" value="HAMP"/>
    <property type="match status" value="1"/>
</dbReference>
<dbReference type="InterPro" id="IPR003660">
    <property type="entry name" value="HAMP_dom"/>
</dbReference>
<comment type="subcellular location">
    <subcellularLocation>
        <location evidence="1">Cell membrane</location>
        <topology evidence="1">Multi-pass membrane protein</topology>
    </subcellularLocation>
</comment>
<dbReference type="GO" id="GO:0007165">
    <property type="term" value="P:signal transduction"/>
    <property type="evidence" value="ECO:0007669"/>
    <property type="project" value="UniProtKB-KW"/>
</dbReference>
<dbReference type="InterPro" id="IPR033463">
    <property type="entry name" value="sCache_3"/>
</dbReference>
<evidence type="ECO:0000256" key="1">
    <source>
        <dbReference type="ARBA" id="ARBA00004651"/>
    </source>
</evidence>
<evidence type="ECO:0000256" key="7">
    <source>
        <dbReference type="ARBA" id="ARBA00029447"/>
    </source>
</evidence>
<protein>
    <submittedName>
        <fullName evidence="13">Methyl-accepting chemotaxis protein</fullName>
    </submittedName>
</protein>
<comment type="similarity">
    <text evidence="7">Belongs to the methyl-accepting chemotaxis (MCP) protein family.</text>
</comment>
<evidence type="ECO:0000256" key="4">
    <source>
        <dbReference type="ARBA" id="ARBA00022989"/>
    </source>
</evidence>
<dbReference type="Pfam" id="PF17203">
    <property type="entry name" value="sCache_3_2"/>
    <property type="match status" value="1"/>
</dbReference>
<evidence type="ECO:0000256" key="5">
    <source>
        <dbReference type="ARBA" id="ARBA00023136"/>
    </source>
</evidence>
<dbReference type="InterPro" id="IPR029151">
    <property type="entry name" value="Sensor-like_sf"/>
</dbReference>
<dbReference type="PROSITE" id="PS50885">
    <property type="entry name" value="HAMP"/>
    <property type="match status" value="1"/>
</dbReference>